<dbReference type="SUPFAM" id="SSF48726">
    <property type="entry name" value="Immunoglobulin"/>
    <property type="match status" value="1"/>
</dbReference>
<evidence type="ECO:0000313" key="1">
    <source>
        <dbReference type="EnsemblMetazoa" id="XP_001178994"/>
    </source>
</evidence>
<proteinExistence type="predicted"/>
<reference evidence="1" key="2">
    <citation type="submission" date="2021-01" db="UniProtKB">
        <authorList>
            <consortium name="EnsemblMetazoa"/>
        </authorList>
    </citation>
    <scope>IDENTIFICATION</scope>
</reference>
<evidence type="ECO:0000313" key="2">
    <source>
        <dbReference type="Proteomes" id="UP000007110"/>
    </source>
</evidence>
<dbReference type="EnsemblMetazoa" id="XM_001178994">
    <property type="protein sequence ID" value="XP_001178994"/>
    <property type="gene ID" value="LOC754388"/>
</dbReference>
<accession>A0A7M7FZS8</accession>
<dbReference type="KEGG" id="spu:754388"/>
<evidence type="ECO:0008006" key="3">
    <source>
        <dbReference type="Google" id="ProtNLM"/>
    </source>
</evidence>
<dbReference type="InParanoid" id="A0A7M7FZS8"/>
<dbReference type="OMA" id="WKHCTAD"/>
<reference evidence="2" key="1">
    <citation type="submission" date="2015-02" db="EMBL/GenBank/DDBJ databases">
        <title>Genome sequencing for Strongylocentrotus purpuratus.</title>
        <authorList>
            <person name="Murali S."/>
            <person name="Liu Y."/>
            <person name="Vee V."/>
            <person name="English A."/>
            <person name="Wang M."/>
            <person name="Skinner E."/>
            <person name="Han Y."/>
            <person name="Muzny D.M."/>
            <person name="Worley K.C."/>
            <person name="Gibbs R.A."/>
        </authorList>
    </citation>
    <scope>NUCLEOTIDE SEQUENCE</scope>
</reference>
<organism evidence="1 2">
    <name type="scientific">Strongylocentrotus purpuratus</name>
    <name type="common">Purple sea urchin</name>
    <dbReference type="NCBI Taxonomy" id="7668"/>
    <lineage>
        <taxon>Eukaryota</taxon>
        <taxon>Metazoa</taxon>
        <taxon>Echinodermata</taxon>
        <taxon>Eleutherozoa</taxon>
        <taxon>Echinozoa</taxon>
        <taxon>Echinoidea</taxon>
        <taxon>Euechinoidea</taxon>
        <taxon>Echinacea</taxon>
        <taxon>Camarodonta</taxon>
        <taxon>Echinidea</taxon>
        <taxon>Strongylocentrotidae</taxon>
        <taxon>Strongylocentrotus</taxon>
    </lineage>
</organism>
<dbReference type="InterPro" id="IPR013783">
    <property type="entry name" value="Ig-like_fold"/>
</dbReference>
<protein>
    <recommendedName>
        <fullName evidence="3">Ig-like domain-containing protein</fullName>
    </recommendedName>
</protein>
<keyword evidence="2" id="KW-1185">Reference proteome</keyword>
<dbReference type="RefSeq" id="XP_001178994.1">
    <property type="nucleotide sequence ID" value="XM_001178994.4"/>
</dbReference>
<dbReference type="AlphaFoldDB" id="A0A7M7FZS8"/>
<dbReference type="Gene3D" id="2.60.40.10">
    <property type="entry name" value="Immunoglobulins"/>
    <property type="match status" value="1"/>
</dbReference>
<dbReference type="Proteomes" id="UP000007110">
    <property type="component" value="Unassembled WGS sequence"/>
</dbReference>
<sequence length="126" mass="13947">MSVLFSKTLPETTQVLEGSGERLEVEISNPAEVASILWKHCTADEEGEYGDEVDIKFDGVRISQEDSADSGTYAIVFQELVMADDGKYICIAKDKKGEESRVEGDLVIEPLPDTARNLIKKKEHKA</sequence>
<dbReference type="GeneID" id="754388"/>
<name>A0A7M7FZS8_STRPU</name>
<dbReference type="OrthoDB" id="10307390at2759"/>
<dbReference type="InterPro" id="IPR036179">
    <property type="entry name" value="Ig-like_dom_sf"/>
</dbReference>